<gene>
    <name evidence="1" type="ORF">H6F44_04010</name>
</gene>
<name>A0A926US33_9CYAN</name>
<keyword evidence="2" id="KW-1185">Reference proteome</keyword>
<evidence type="ECO:0000313" key="2">
    <source>
        <dbReference type="Proteomes" id="UP000631421"/>
    </source>
</evidence>
<dbReference type="Proteomes" id="UP000631421">
    <property type="component" value="Unassembled WGS sequence"/>
</dbReference>
<comment type="caution">
    <text evidence="1">The sequence shown here is derived from an EMBL/GenBank/DDBJ whole genome shotgun (WGS) entry which is preliminary data.</text>
</comment>
<organism evidence="1 2">
    <name type="scientific">Pseudanabaena cinerea FACHB-1277</name>
    <dbReference type="NCBI Taxonomy" id="2949581"/>
    <lineage>
        <taxon>Bacteria</taxon>
        <taxon>Bacillati</taxon>
        <taxon>Cyanobacteriota</taxon>
        <taxon>Cyanophyceae</taxon>
        <taxon>Pseudanabaenales</taxon>
        <taxon>Pseudanabaenaceae</taxon>
        <taxon>Pseudanabaena</taxon>
        <taxon>Pseudanabaena cinerea</taxon>
    </lineage>
</organism>
<sequence length="72" mass="8299">MITFESELDAVSQLSIDQQEMLIDILRKRNAEVRRRQILEECREGLAEYRAGVLKAQTAEEAIADLRSYVES</sequence>
<reference evidence="1" key="2">
    <citation type="submission" date="2020-08" db="EMBL/GenBank/DDBJ databases">
        <authorList>
            <person name="Chen M."/>
            <person name="Teng W."/>
            <person name="Zhao L."/>
            <person name="Hu C."/>
            <person name="Zhou Y."/>
            <person name="Han B."/>
            <person name="Song L."/>
            <person name="Shu W."/>
        </authorList>
    </citation>
    <scope>NUCLEOTIDE SEQUENCE</scope>
    <source>
        <strain evidence="1">FACHB-1277</strain>
    </source>
</reference>
<dbReference type="EMBL" id="JACJPY010000007">
    <property type="protein sequence ID" value="MBD2149292.1"/>
    <property type="molecule type" value="Genomic_DNA"/>
</dbReference>
<dbReference type="RefSeq" id="WP_190349661.1">
    <property type="nucleotide sequence ID" value="NZ_JACJPY010000007.1"/>
</dbReference>
<protein>
    <submittedName>
        <fullName evidence="1">Uncharacterized protein</fullName>
    </submittedName>
</protein>
<dbReference type="AlphaFoldDB" id="A0A926US33"/>
<evidence type="ECO:0000313" key="1">
    <source>
        <dbReference type="EMBL" id="MBD2149292.1"/>
    </source>
</evidence>
<accession>A0A926US33</accession>
<reference evidence="1" key="1">
    <citation type="journal article" date="2015" name="ISME J.">
        <title>Draft Genome Sequence of Streptomyces incarnatus NRRL8089, which Produces the Nucleoside Antibiotic Sinefungin.</title>
        <authorList>
            <person name="Oshima K."/>
            <person name="Hattori M."/>
            <person name="Shimizu H."/>
            <person name="Fukuda K."/>
            <person name="Nemoto M."/>
            <person name="Inagaki K."/>
            <person name="Tamura T."/>
        </authorList>
    </citation>
    <scope>NUCLEOTIDE SEQUENCE</scope>
    <source>
        <strain evidence="1">FACHB-1277</strain>
    </source>
</reference>
<proteinExistence type="predicted"/>